<dbReference type="PANTHER" id="PTHR14969">
    <property type="entry name" value="SPHINGOSINE-1-PHOSPHATE PHOSPHOHYDROLASE"/>
    <property type="match status" value="1"/>
</dbReference>
<dbReference type="KEGG" id="abas:ACPOL_2140"/>
<protein>
    <submittedName>
        <fullName evidence="8">Membrane-associated phospholipid phosphatase</fullName>
    </submittedName>
</protein>
<evidence type="ECO:0000256" key="1">
    <source>
        <dbReference type="ARBA" id="ARBA00004651"/>
    </source>
</evidence>
<accession>A0A2Z5FY71</accession>
<evidence type="ECO:0000256" key="3">
    <source>
        <dbReference type="ARBA" id="ARBA00022692"/>
    </source>
</evidence>
<keyword evidence="6" id="KW-0472">Membrane</keyword>
<dbReference type="PANTHER" id="PTHR14969:SF62">
    <property type="entry name" value="DECAPRENYLPHOSPHORYL-5-PHOSPHORIBOSE PHOSPHATASE RV3807C-RELATED"/>
    <property type="match status" value="1"/>
</dbReference>
<keyword evidence="3" id="KW-0812">Transmembrane</keyword>
<proteinExistence type="predicted"/>
<evidence type="ECO:0000259" key="7">
    <source>
        <dbReference type="SMART" id="SM00014"/>
    </source>
</evidence>
<dbReference type="InterPro" id="IPR000326">
    <property type="entry name" value="PAP2/HPO"/>
</dbReference>
<evidence type="ECO:0000256" key="6">
    <source>
        <dbReference type="ARBA" id="ARBA00023136"/>
    </source>
</evidence>
<dbReference type="Proteomes" id="UP000253606">
    <property type="component" value="Chromosome"/>
</dbReference>
<evidence type="ECO:0000256" key="5">
    <source>
        <dbReference type="ARBA" id="ARBA00022989"/>
    </source>
</evidence>
<dbReference type="InterPro" id="IPR036938">
    <property type="entry name" value="PAP2/HPO_sf"/>
</dbReference>
<feature type="domain" description="Phosphatidic acid phosphatase type 2/haloperoxidase" evidence="7">
    <location>
        <begin position="87"/>
        <end position="203"/>
    </location>
</feature>
<name>A0A2Z5FY71_9BACT</name>
<evidence type="ECO:0000256" key="4">
    <source>
        <dbReference type="ARBA" id="ARBA00022801"/>
    </source>
</evidence>
<comment type="subcellular location">
    <subcellularLocation>
        <location evidence="1">Cell membrane</location>
        <topology evidence="1">Multi-pass membrane protein</topology>
    </subcellularLocation>
</comment>
<keyword evidence="4" id="KW-0378">Hydrolase</keyword>
<dbReference type="GO" id="GO:0005886">
    <property type="term" value="C:plasma membrane"/>
    <property type="evidence" value="ECO:0007669"/>
    <property type="project" value="UniProtKB-SubCell"/>
</dbReference>
<keyword evidence="9" id="KW-1185">Reference proteome</keyword>
<dbReference type="SUPFAM" id="SSF48317">
    <property type="entry name" value="Acid phosphatase/Vanadium-dependent haloperoxidase"/>
    <property type="match status" value="1"/>
</dbReference>
<keyword evidence="5" id="KW-1133">Transmembrane helix</keyword>
<keyword evidence="2" id="KW-1003">Cell membrane</keyword>
<gene>
    <name evidence="8" type="ORF">ACPOL_2140</name>
</gene>
<sequence>MLRDEGLIVTSPLRIQTLDLLWLAPFAAGTGYTLTKDNSIMQDLGSNPSREKNFNDVSNVLGIYAPVAYSGIGYIASSIRHDEHLRETSILAGEAQVDALILNKALEYAVNRQDPKQGDRTGRFWPHGLKSWPDGTSMPSEHAMNVWAFARVVAGEYPGWRTQAIVYSMATTVSFSRVLARQHFPSDVIVGSTMGYLIGGLVVHHRAAGLSGLSLASIQTANGRGFEISYNFGGQHSSN</sequence>
<dbReference type="GO" id="GO:0016787">
    <property type="term" value="F:hydrolase activity"/>
    <property type="evidence" value="ECO:0007669"/>
    <property type="project" value="UniProtKB-KW"/>
</dbReference>
<dbReference type="EMBL" id="CP030840">
    <property type="protein sequence ID" value="AXC11464.1"/>
    <property type="molecule type" value="Genomic_DNA"/>
</dbReference>
<dbReference type="AlphaFoldDB" id="A0A2Z5FY71"/>
<evidence type="ECO:0000313" key="8">
    <source>
        <dbReference type="EMBL" id="AXC11464.1"/>
    </source>
</evidence>
<reference evidence="8 9" key="1">
    <citation type="journal article" date="2018" name="Front. Microbiol.">
        <title>Hydrolytic Capabilities as a Key to Environmental Success: Chitinolytic and Cellulolytic Acidobacteria From Acidic Sub-arctic Soils and Boreal Peatlands.</title>
        <authorList>
            <person name="Belova S.E."/>
            <person name="Ravin N.V."/>
            <person name="Pankratov T.A."/>
            <person name="Rakitin A.L."/>
            <person name="Ivanova A.A."/>
            <person name="Beletsky A.V."/>
            <person name="Mardanov A.V."/>
            <person name="Sinninghe Damste J.S."/>
            <person name="Dedysh S.N."/>
        </authorList>
    </citation>
    <scope>NUCLEOTIDE SEQUENCE [LARGE SCALE GENOMIC DNA]</scope>
    <source>
        <strain evidence="8 9">SBC82</strain>
    </source>
</reference>
<dbReference type="Gene3D" id="1.20.144.10">
    <property type="entry name" value="Phosphatidic acid phosphatase type 2/haloperoxidase"/>
    <property type="match status" value="1"/>
</dbReference>
<organism evidence="8 9">
    <name type="scientific">Acidisarcina polymorpha</name>
    <dbReference type="NCBI Taxonomy" id="2211140"/>
    <lineage>
        <taxon>Bacteria</taxon>
        <taxon>Pseudomonadati</taxon>
        <taxon>Acidobacteriota</taxon>
        <taxon>Terriglobia</taxon>
        <taxon>Terriglobales</taxon>
        <taxon>Acidobacteriaceae</taxon>
        <taxon>Acidisarcina</taxon>
    </lineage>
</organism>
<dbReference type="SMART" id="SM00014">
    <property type="entry name" value="acidPPc"/>
    <property type="match status" value="1"/>
</dbReference>
<evidence type="ECO:0000313" key="9">
    <source>
        <dbReference type="Proteomes" id="UP000253606"/>
    </source>
</evidence>
<dbReference type="Pfam" id="PF01569">
    <property type="entry name" value="PAP2"/>
    <property type="match status" value="1"/>
</dbReference>
<evidence type="ECO:0000256" key="2">
    <source>
        <dbReference type="ARBA" id="ARBA00022475"/>
    </source>
</evidence>